<reference evidence="2 4" key="1">
    <citation type="submission" date="2019-11" db="EMBL/GenBank/DDBJ databases">
        <title>Eggerthellaceae novel genus isolated from the rectal contents of marmort.</title>
        <authorList>
            <person name="Zhang G."/>
        </authorList>
    </citation>
    <scope>NUCLEOTIDE SEQUENCE [LARGE SCALE GENOMIC DNA]</scope>
    <source>
        <strain evidence="4">zg-886</strain>
        <strain evidence="2">Zg-886</strain>
    </source>
</reference>
<evidence type="ECO:0000313" key="4">
    <source>
        <dbReference type="Proteomes" id="UP000636394"/>
    </source>
</evidence>
<organism evidence="3 5">
    <name type="scientific">Xiamenia xianingshaonis</name>
    <dbReference type="NCBI Taxonomy" id="2682776"/>
    <lineage>
        <taxon>Bacteria</taxon>
        <taxon>Bacillati</taxon>
        <taxon>Actinomycetota</taxon>
        <taxon>Coriobacteriia</taxon>
        <taxon>Eggerthellales</taxon>
        <taxon>Eggerthellaceae</taxon>
        <taxon>Xiamenia</taxon>
    </lineage>
</organism>
<dbReference type="AlphaFoldDB" id="A0A9E6SV31"/>
<keyword evidence="4" id="KW-1185">Reference proteome</keyword>
<protein>
    <submittedName>
        <fullName evidence="3">Teichoic acid transporter</fullName>
    </submittedName>
</protein>
<keyword evidence="1" id="KW-1133">Transmembrane helix</keyword>
<proteinExistence type="predicted"/>
<evidence type="ECO:0000313" key="2">
    <source>
        <dbReference type="EMBL" id="NHM13751.1"/>
    </source>
</evidence>
<dbReference type="KEGG" id="ebz:J7S26_04230"/>
<evidence type="ECO:0000313" key="5">
    <source>
        <dbReference type="Proteomes" id="UP000671910"/>
    </source>
</evidence>
<dbReference type="RefSeq" id="WP_165058485.1">
    <property type="nucleotide sequence ID" value="NZ_CP072829.1"/>
</dbReference>
<reference evidence="3" key="2">
    <citation type="submission" date="2021-04" db="EMBL/GenBank/DDBJ databases">
        <title>Novel species in family Eggerthellaceae.</title>
        <authorList>
            <person name="Zhang G."/>
        </authorList>
    </citation>
    <scope>NUCLEOTIDE SEQUENCE</scope>
    <source>
        <strain evidence="3">Zg-886</strain>
    </source>
</reference>
<dbReference type="Proteomes" id="UP000671910">
    <property type="component" value="Chromosome"/>
</dbReference>
<dbReference type="EMBL" id="WPCR01000003">
    <property type="protein sequence ID" value="NHM13751.1"/>
    <property type="molecule type" value="Genomic_DNA"/>
</dbReference>
<dbReference type="EMBL" id="CP072829">
    <property type="protein sequence ID" value="QTU85118.1"/>
    <property type="molecule type" value="Genomic_DNA"/>
</dbReference>
<keyword evidence="1" id="KW-0472">Membrane</keyword>
<sequence>MSLFSRKSPYSSKQGSVRYLDGSGLRRSMKLGAPQFAFMALLIALGLGLSVYTFVTTSNNMAEAAARSQASVEENLSRESIYNVPHLQNLIAMDNTQILQQFADSGFTTYDLGGADGESPDGSMCLMKIPDDMTLTDASVMMMGGGIGSLNASQAALLLNGSWVFDVQRGEGTEMRVRYADFSVDTIDAAIEWAVDYEGFNGENAEENDYGVDNAGNTFRAGTIDIDGTTYEWQVSAISLKSVYNISGLPENSIYVGIRLSTI</sequence>
<feature type="transmembrane region" description="Helical" evidence="1">
    <location>
        <begin position="36"/>
        <end position="55"/>
    </location>
</feature>
<evidence type="ECO:0000313" key="3">
    <source>
        <dbReference type="EMBL" id="QTU85118.1"/>
    </source>
</evidence>
<accession>A0A9E6SV31</accession>
<gene>
    <name evidence="2" type="ORF">GMI68_03010</name>
    <name evidence="3" type="ORF">J7S26_04230</name>
</gene>
<name>A0A9E6SV31_9ACTN</name>
<keyword evidence="1" id="KW-0812">Transmembrane</keyword>
<dbReference type="Proteomes" id="UP000636394">
    <property type="component" value="Unassembled WGS sequence"/>
</dbReference>
<evidence type="ECO:0000256" key="1">
    <source>
        <dbReference type="SAM" id="Phobius"/>
    </source>
</evidence>